<organism evidence="1">
    <name type="scientific">Brassica oleracea</name>
    <name type="common">Wild cabbage</name>
    <dbReference type="NCBI Taxonomy" id="3712"/>
    <lineage>
        <taxon>Eukaryota</taxon>
        <taxon>Viridiplantae</taxon>
        <taxon>Streptophyta</taxon>
        <taxon>Embryophyta</taxon>
        <taxon>Tracheophyta</taxon>
        <taxon>Spermatophyta</taxon>
        <taxon>Magnoliopsida</taxon>
        <taxon>eudicotyledons</taxon>
        <taxon>Gunneridae</taxon>
        <taxon>Pentapetalae</taxon>
        <taxon>rosids</taxon>
        <taxon>malvids</taxon>
        <taxon>Brassicales</taxon>
        <taxon>Brassicaceae</taxon>
        <taxon>Brassiceae</taxon>
        <taxon>Brassica</taxon>
    </lineage>
</organism>
<evidence type="ECO:0000313" key="1">
    <source>
        <dbReference type="EMBL" id="VDD63126.1"/>
    </source>
</evidence>
<sequence>MELLVVVRKKEFVAALIRRDDQPVFFIFLFHNHCLKRNSPCLTTKM</sequence>
<protein>
    <submittedName>
        <fullName evidence="1">Uncharacterized protein</fullName>
    </submittedName>
</protein>
<accession>A0A3P6GSN9</accession>
<gene>
    <name evidence="1" type="ORF">BOLC6T38579H</name>
</gene>
<proteinExistence type="predicted"/>
<reference evidence="1" key="1">
    <citation type="submission" date="2018-11" db="EMBL/GenBank/DDBJ databases">
        <authorList>
            <consortium name="Genoscope - CEA"/>
            <person name="William W."/>
        </authorList>
    </citation>
    <scope>NUCLEOTIDE SEQUENCE</scope>
</reference>
<dbReference type="AlphaFoldDB" id="A0A3P6GSN9"/>
<dbReference type="EMBL" id="LR031880">
    <property type="protein sequence ID" value="VDD63126.1"/>
    <property type="molecule type" value="Genomic_DNA"/>
</dbReference>
<name>A0A3P6GSN9_BRAOL</name>